<dbReference type="SMART" id="SM00028">
    <property type="entry name" value="TPR"/>
    <property type="match status" value="2"/>
</dbReference>
<keyword evidence="2" id="KW-1133">Transmembrane helix</keyword>
<dbReference type="InterPro" id="IPR011990">
    <property type="entry name" value="TPR-like_helical_dom_sf"/>
</dbReference>
<organism evidence="3 4">
    <name type="scientific">Burkholderia contaminans</name>
    <dbReference type="NCBI Taxonomy" id="488447"/>
    <lineage>
        <taxon>Bacteria</taxon>
        <taxon>Pseudomonadati</taxon>
        <taxon>Pseudomonadota</taxon>
        <taxon>Betaproteobacteria</taxon>
        <taxon>Burkholderiales</taxon>
        <taxon>Burkholderiaceae</taxon>
        <taxon>Burkholderia</taxon>
        <taxon>Burkholderia cepacia complex</taxon>
    </lineage>
</organism>
<dbReference type="SUPFAM" id="SSF48452">
    <property type="entry name" value="TPR-like"/>
    <property type="match status" value="1"/>
</dbReference>
<dbReference type="RefSeq" id="WP_224755647.1">
    <property type="nucleotide sequence ID" value="NZ_CADEUY010000002.1"/>
</dbReference>
<reference evidence="3" key="1">
    <citation type="submission" date="2023-07" db="EMBL/GenBank/DDBJ databases">
        <title>A collection of bacterial strains from the Burkholderia cepacia Research Laboratory and Repository.</title>
        <authorList>
            <person name="Lipuma J."/>
            <person name="Spilker T."/>
            <person name="Caverly L."/>
        </authorList>
    </citation>
    <scope>NUCLEOTIDE SEQUENCE</scope>
    <source>
        <strain evidence="3">AU44979</strain>
    </source>
</reference>
<evidence type="ECO:0000313" key="4">
    <source>
        <dbReference type="Proteomes" id="UP001172109"/>
    </source>
</evidence>
<dbReference type="EMBL" id="JAUJQS010000014">
    <property type="protein sequence ID" value="MDN7566955.1"/>
    <property type="molecule type" value="Genomic_DNA"/>
</dbReference>
<accession>A0AAP4VIS3</accession>
<dbReference type="AlphaFoldDB" id="A0AAP4VIS3"/>
<keyword evidence="1" id="KW-0802">TPR repeat</keyword>
<evidence type="ECO:0000256" key="1">
    <source>
        <dbReference type="PROSITE-ProRule" id="PRU00339"/>
    </source>
</evidence>
<keyword evidence="2" id="KW-0812">Transmembrane</keyword>
<dbReference type="InterPro" id="IPR019734">
    <property type="entry name" value="TPR_rpt"/>
</dbReference>
<name>A0AAP4VIS3_9BURK</name>
<evidence type="ECO:0000313" key="3">
    <source>
        <dbReference type="EMBL" id="MDN7566955.1"/>
    </source>
</evidence>
<proteinExistence type="predicted"/>
<sequence>MTASLTEARAIGYVARRVQDEIRVHTQDARRALLCSALHSRGLRSLLPRITLQRAGSALNCAGRSGHPSRYAQPDIKGRVGRPMHFRPSVNHAFTNKNRHSMTSRLVAALVAAALSCTALPAAYARTYVAPTASFGTGAYVHRFVLRDPVTHRPLPNARYRLLLPGQVIAGLPPHEKGGESVVFGTTDAAGRTVRIRLPARHPEHEWALQPIVGEGDMGGTFRVIDIDTGRPYGRYSYVLDVTGAYLACGQIDANGYTVFAQSHEDRKLWLHPTVLRIPTDTDWCAGPAADIANSAGNPGVPDLYTQYLGSLVADGQHLGRALRQQIAAKMVALAIAERDEGRIDTALEVGNFTDRMLNTVGYDLVNAGLKIDRAMAMIDARLAKSPDDAYALDSKGWALYRLGRNDDALTWFDRSIAIFAKDGDIDKDAREAYASGLTHKGEVLWKLARRDEAREAFAQARQVQPENADLAETLKRLAIPLGQRWREGAGYGKRIAGDASGHASGCLALQRLSRGTGRAAAGRVRHLHRTRPATLASITPRPSHPG</sequence>
<dbReference type="Gene3D" id="1.25.40.10">
    <property type="entry name" value="Tetratricopeptide repeat domain"/>
    <property type="match status" value="1"/>
</dbReference>
<keyword evidence="2" id="KW-0472">Membrane</keyword>
<evidence type="ECO:0000256" key="2">
    <source>
        <dbReference type="SAM" id="Phobius"/>
    </source>
</evidence>
<gene>
    <name evidence="3" type="ORF">QZM56_20840</name>
</gene>
<comment type="caution">
    <text evidence="3">The sequence shown here is derived from an EMBL/GenBank/DDBJ whole genome shotgun (WGS) entry which is preliminary data.</text>
</comment>
<feature type="repeat" description="TPR" evidence="1">
    <location>
        <begin position="435"/>
        <end position="468"/>
    </location>
</feature>
<protein>
    <submittedName>
        <fullName evidence="3">Tetratricopeptide repeat protein</fullName>
    </submittedName>
</protein>
<feature type="transmembrane region" description="Helical" evidence="2">
    <location>
        <begin position="106"/>
        <end position="124"/>
    </location>
</feature>
<dbReference type="PROSITE" id="PS50005">
    <property type="entry name" value="TPR"/>
    <property type="match status" value="1"/>
</dbReference>
<dbReference type="Proteomes" id="UP001172109">
    <property type="component" value="Unassembled WGS sequence"/>
</dbReference>